<reference evidence="2 3" key="2">
    <citation type="submission" date="2015-05" db="EMBL/GenBank/DDBJ databases">
        <authorList>
            <person name="Morales-Cruz A."/>
            <person name="Amrine K.C."/>
            <person name="Cantu D."/>
        </authorList>
    </citation>
    <scope>NUCLEOTIDE SEQUENCE [LARGE SCALE GENOMIC DNA]</scope>
    <source>
        <strain evidence="2">UCRPC4</strain>
    </source>
</reference>
<organism evidence="2 3">
    <name type="scientific">Phaeomoniella chlamydospora</name>
    <name type="common">Phaeoacremonium chlamydosporum</name>
    <dbReference type="NCBI Taxonomy" id="158046"/>
    <lineage>
        <taxon>Eukaryota</taxon>
        <taxon>Fungi</taxon>
        <taxon>Dikarya</taxon>
        <taxon>Ascomycota</taxon>
        <taxon>Pezizomycotina</taxon>
        <taxon>Eurotiomycetes</taxon>
        <taxon>Chaetothyriomycetidae</taxon>
        <taxon>Phaeomoniellales</taxon>
        <taxon>Phaeomoniellaceae</taxon>
        <taxon>Phaeomoniella</taxon>
    </lineage>
</organism>
<evidence type="ECO:0000256" key="1">
    <source>
        <dbReference type="SAM" id="Phobius"/>
    </source>
</evidence>
<gene>
    <name evidence="2" type="ORF">UCRPC4_g00600</name>
</gene>
<evidence type="ECO:0000313" key="3">
    <source>
        <dbReference type="Proteomes" id="UP000053317"/>
    </source>
</evidence>
<dbReference type="EMBL" id="LCWF01000013">
    <property type="protein sequence ID" value="KKY28433.1"/>
    <property type="molecule type" value="Genomic_DNA"/>
</dbReference>
<dbReference type="Proteomes" id="UP000053317">
    <property type="component" value="Unassembled WGS sequence"/>
</dbReference>
<sequence length="345" mass="39141">MKYRPRRLRQPELETGFALAGGRNGGPVWPIDSAFEIVRTQDYFSQDVGNFATDALGLHALLIDTAMSNWRRYMIWLTQQVNEGTNKYLVMSYDFVGGKIGLDEQQRLKELENFIIDIEIAMLSMLDTIDSFLSIGHRQTTPAPDHDPIMLAVHHALKEKRREAQGIKDKANRLKEKAQGTSQLMYHFLCLDQSYDLKHLVEGSKTEIALTRILAKETRKEGSFMRFLAEKSTQDTAIMKVFTFVALIFLPLSAVASIFSTEFVQQIQAGPDDDKQGFKISMAQNVWLLVAIVVPLTCATLFMSYIWICCYGRKRCFHDEENAINAYKGKESSEKKRSPSGDSSS</sequence>
<keyword evidence="1" id="KW-1133">Transmembrane helix</keyword>
<keyword evidence="1" id="KW-0812">Transmembrane</keyword>
<name>A0A0G2GZ80_PHACM</name>
<proteinExistence type="predicted"/>
<reference evidence="2 3" key="1">
    <citation type="submission" date="2015-05" db="EMBL/GenBank/DDBJ databases">
        <title>Distinctive expansion of gene families associated with plant cell wall degradation and secondary metabolism in the genomes of grapevine trunk pathogens.</title>
        <authorList>
            <person name="Lawrence D.P."/>
            <person name="Travadon R."/>
            <person name="Rolshausen P.E."/>
            <person name="Baumgartner K."/>
        </authorList>
    </citation>
    <scope>NUCLEOTIDE SEQUENCE [LARGE SCALE GENOMIC DNA]</scope>
    <source>
        <strain evidence="2">UCRPC4</strain>
    </source>
</reference>
<keyword evidence="1" id="KW-0472">Membrane</keyword>
<feature type="transmembrane region" description="Helical" evidence="1">
    <location>
        <begin position="286"/>
        <end position="308"/>
    </location>
</feature>
<dbReference type="OrthoDB" id="5396681at2759"/>
<protein>
    <submittedName>
        <fullName evidence="2">Uncharacterized protein</fullName>
    </submittedName>
</protein>
<dbReference type="Gene3D" id="1.20.58.340">
    <property type="entry name" value="Magnesium transport protein CorA, transmembrane region"/>
    <property type="match status" value="1"/>
</dbReference>
<accession>A0A0G2GZ80</accession>
<keyword evidence="3" id="KW-1185">Reference proteome</keyword>
<evidence type="ECO:0000313" key="2">
    <source>
        <dbReference type="EMBL" id="KKY28433.1"/>
    </source>
</evidence>
<comment type="caution">
    <text evidence="2">The sequence shown here is derived from an EMBL/GenBank/DDBJ whole genome shotgun (WGS) entry which is preliminary data.</text>
</comment>
<dbReference type="AlphaFoldDB" id="A0A0G2GZ80"/>
<feature type="transmembrane region" description="Helical" evidence="1">
    <location>
        <begin position="241"/>
        <end position="259"/>
    </location>
</feature>